<evidence type="ECO:0000256" key="1">
    <source>
        <dbReference type="SAM" id="Phobius"/>
    </source>
</evidence>
<dbReference type="RefSeq" id="WP_310836089.1">
    <property type="nucleotide sequence ID" value="NZ_JAVLSM010000002.1"/>
</dbReference>
<sequence length="88" mass="9776">MIRTILAQNCTIIIIIDIWVMFPGAMLVAPAGKCQVVASLAKLLQRITLASFANATKVKHEATCLSPRRLRPAAGRARLRLRARLRRL</sequence>
<keyword evidence="1" id="KW-1133">Transmembrane helix</keyword>
<feature type="transmembrane region" description="Helical" evidence="1">
    <location>
        <begin position="12"/>
        <end position="32"/>
    </location>
</feature>
<dbReference type="AlphaFoldDB" id="A0AAE4GCA2"/>
<keyword evidence="1" id="KW-0472">Membrane</keyword>
<protein>
    <submittedName>
        <fullName evidence="2">Uncharacterized protein</fullName>
    </submittedName>
</protein>
<name>A0AAE4GCA2_9BURK</name>
<comment type="caution">
    <text evidence="2">The sequence shown here is derived from an EMBL/GenBank/DDBJ whole genome shotgun (WGS) entry which is preliminary data.</text>
</comment>
<proteinExistence type="predicted"/>
<dbReference type="EMBL" id="JAVRAA010000012">
    <property type="protein sequence ID" value="MDT0339191.1"/>
    <property type="molecule type" value="Genomic_DNA"/>
</dbReference>
<organism evidence="2">
    <name type="scientific">Herbaspirillum huttiense subsp. nephrolepidis</name>
    <dbReference type="NCBI Taxonomy" id="3075126"/>
    <lineage>
        <taxon>Bacteria</taxon>
        <taxon>Pseudomonadati</taxon>
        <taxon>Pseudomonadota</taxon>
        <taxon>Betaproteobacteria</taxon>
        <taxon>Burkholderiales</taxon>
        <taxon>Oxalobacteraceae</taxon>
        <taxon>Herbaspirillum</taxon>
    </lineage>
</organism>
<accession>A0AAE4GCA2</accession>
<evidence type="ECO:0000313" key="2">
    <source>
        <dbReference type="EMBL" id="MDT0339191.1"/>
    </source>
</evidence>
<keyword evidence="1" id="KW-0812">Transmembrane</keyword>
<gene>
    <name evidence="2" type="ORF">RJN63_20310</name>
</gene>
<reference evidence="2" key="1">
    <citation type="submission" date="2023-02" db="EMBL/GenBank/DDBJ databases">
        <title>Description of Herbaspirillum huttiense subsp. nephrolepsisexaltata and Herbaspirillum huttiense subsp. lycopersicon.</title>
        <authorList>
            <person name="Poudel M."/>
            <person name="Sharma A."/>
            <person name="Goss E."/>
            <person name="Tapia J.H."/>
            <person name="Harmon C.M."/>
            <person name="Jones J.B."/>
        </authorList>
    </citation>
    <scope>NUCLEOTIDE SEQUENCE</scope>
    <source>
        <strain evidence="2">NC40101</strain>
    </source>
</reference>